<protein>
    <submittedName>
        <fullName evidence="7">Membrane protein</fullName>
    </submittedName>
</protein>
<evidence type="ECO:0000256" key="6">
    <source>
        <dbReference type="SAM" id="Phobius"/>
    </source>
</evidence>
<evidence type="ECO:0000256" key="1">
    <source>
        <dbReference type="ARBA" id="ARBA00004651"/>
    </source>
</evidence>
<accession>A0A016XGJ9</accession>
<dbReference type="PANTHER" id="PTHR33545">
    <property type="entry name" value="UPF0750 MEMBRANE PROTEIN YITT-RELATED"/>
    <property type="match status" value="1"/>
</dbReference>
<dbReference type="eggNOG" id="COG1284">
    <property type="taxonomic scope" value="Bacteria"/>
</dbReference>
<dbReference type="InterPro" id="IPR051461">
    <property type="entry name" value="UPF0750_membrane"/>
</dbReference>
<keyword evidence="5 6" id="KW-0472">Membrane</keyword>
<feature type="transmembrane region" description="Helical" evidence="6">
    <location>
        <begin position="126"/>
        <end position="144"/>
    </location>
</feature>
<evidence type="ECO:0000256" key="4">
    <source>
        <dbReference type="ARBA" id="ARBA00022989"/>
    </source>
</evidence>
<gene>
    <name evidence="7" type="ORF">AZ34_06125</name>
</gene>
<feature type="transmembrane region" description="Helical" evidence="6">
    <location>
        <begin position="31"/>
        <end position="50"/>
    </location>
</feature>
<dbReference type="EMBL" id="JEMG01000001">
    <property type="protein sequence ID" value="EYC50682.1"/>
    <property type="molecule type" value="Genomic_DNA"/>
</dbReference>
<organism evidence="7 8">
    <name type="scientific">Hylemonella gracilis str. Niagara R</name>
    <dbReference type="NCBI Taxonomy" id="1458275"/>
    <lineage>
        <taxon>Bacteria</taxon>
        <taxon>Pseudomonadati</taxon>
        <taxon>Pseudomonadota</taxon>
        <taxon>Betaproteobacteria</taxon>
        <taxon>Burkholderiales</taxon>
        <taxon>Comamonadaceae</taxon>
        <taxon>Hylemonella</taxon>
    </lineage>
</organism>
<evidence type="ECO:0000256" key="2">
    <source>
        <dbReference type="ARBA" id="ARBA00022475"/>
    </source>
</evidence>
<evidence type="ECO:0000313" key="8">
    <source>
        <dbReference type="Proteomes" id="UP000023268"/>
    </source>
</evidence>
<reference evidence="7 8" key="1">
    <citation type="submission" date="2014-02" db="EMBL/GenBank/DDBJ databases">
        <title>Draft Genome of Hylemonella gracilis isolated from the Niagara River.</title>
        <authorList>
            <person name="Pawlowski D.R."/>
            <person name="Koudelka G.B."/>
        </authorList>
    </citation>
    <scope>NUCLEOTIDE SEQUENCE [LARGE SCALE GENOMIC DNA]</scope>
    <source>
        <strain evidence="7 8">Niagara R</strain>
    </source>
</reference>
<evidence type="ECO:0000256" key="3">
    <source>
        <dbReference type="ARBA" id="ARBA00022692"/>
    </source>
</evidence>
<feature type="transmembrane region" description="Helical" evidence="6">
    <location>
        <begin position="96"/>
        <end position="114"/>
    </location>
</feature>
<dbReference type="GO" id="GO:0005886">
    <property type="term" value="C:plasma membrane"/>
    <property type="evidence" value="ECO:0007669"/>
    <property type="project" value="UniProtKB-SubCell"/>
</dbReference>
<dbReference type="Pfam" id="PF02588">
    <property type="entry name" value="YitT_membrane"/>
    <property type="match status" value="1"/>
</dbReference>
<dbReference type="OrthoDB" id="3296441at2"/>
<evidence type="ECO:0000256" key="5">
    <source>
        <dbReference type="ARBA" id="ARBA00023136"/>
    </source>
</evidence>
<comment type="subcellular location">
    <subcellularLocation>
        <location evidence="1">Cell membrane</location>
        <topology evidence="1">Multi-pass membrane protein</topology>
    </subcellularLocation>
</comment>
<dbReference type="STRING" id="1458275.AZ34_06125"/>
<dbReference type="AlphaFoldDB" id="A0A016XGJ9"/>
<proteinExistence type="predicted"/>
<keyword evidence="4 6" id="KW-1133">Transmembrane helix</keyword>
<dbReference type="RefSeq" id="WP_035605922.1">
    <property type="nucleotide sequence ID" value="NZ_JEMG01000001.1"/>
</dbReference>
<name>A0A016XGJ9_9BURK</name>
<dbReference type="Proteomes" id="UP000023268">
    <property type="component" value="Unassembled WGS sequence"/>
</dbReference>
<evidence type="ECO:0000313" key="7">
    <source>
        <dbReference type="EMBL" id="EYC50682.1"/>
    </source>
</evidence>
<dbReference type="PANTHER" id="PTHR33545:SF5">
    <property type="entry name" value="UPF0750 MEMBRANE PROTEIN YITT"/>
    <property type="match status" value="1"/>
</dbReference>
<feature type="transmembrane region" description="Helical" evidence="6">
    <location>
        <begin position="70"/>
        <end position="89"/>
    </location>
</feature>
<dbReference type="InterPro" id="IPR003740">
    <property type="entry name" value="YitT"/>
</dbReference>
<keyword evidence="2" id="KW-1003">Cell membrane</keyword>
<keyword evidence="3 6" id="KW-0812">Transmembrane</keyword>
<sequence>MTDFVDSPPENTRAVHDKVPPLLRHSLAEDALALLFGTALIALAVALFQHERLLGGGVAGLSFLLHYGLDWNYGLVFFVLNLPFYLLAWRRMPRAFLVKTMIAVALLSALTEITPRCIDFGEVQPLYAALIGGVLLGVGFLILFRHQASLGGVGILAYWLQETRGWRAGQVQMATDGLVLLLALLTMPIAQVLLSVIGAVVLNLTLIVNHKAGRYMAH</sequence>
<comment type="caution">
    <text evidence="7">The sequence shown here is derived from an EMBL/GenBank/DDBJ whole genome shotgun (WGS) entry which is preliminary data.</text>
</comment>